<dbReference type="Proteomes" id="UP001606099">
    <property type="component" value="Unassembled WGS sequence"/>
</dbReference>
<name>A0ABW7FWK9_9BURK</name>
<keyword evidence="3" id="KW-1185">Reference proteome</keyword>
<dbReference type="SUPFAM" id="SSF52833">
    <property type="entry name" value="Thioredoxin-like"/>
    <property type="match status" value="1"/>
</dbReference>
<dbReference type="PANTHER" id="PTHR42673:SF4">
    <property type="entry name" value="MALEYLACETOACETATE ISOMERASE"/>
    <property type="match status" value="1"/>
</dbReference>
<dbReference type="RefSeq" id="WP_394461227.1">
    <property type="nucleotide sequence ID" value="NZ_JBIGHZ010000004.1"/>
</dbReference>
<dbReference type="PANTHER" id="PTHR42673">
    <property type="entry name" value="MALEYLACETOACETATE ISOMERASE"/>
    <property type="match status" value="1"/>
</dbReference>
<dbReference type="Pfam" id="PF13409">
    <property type="entry name" value="GST_N_2"/>
    <property type="match status" value="1"/>
</dbReference>
<dbReference type="Pfam" id="PF14834">
    <property type="entry name" value="GST_C_4"/>
    <property type="match status" value="1"/>
</dbReference>
<organism evidence="2 3">
    <name type="scientific">Roseateles rivi</name>
    <dbReference type="NCBI Taxonomy" id="3299028"/>
    <lineage>
        <taxon>Bacteria</taxon>
        <taxon>Pseudomonadati</taxon>
        <taxon>Pseudomonadota</taxon>
        <taxon>Betaproteobacteria</taxon>
        <taxon>Burkholderiales</taxon>
        <taxon>Sphaerotilaceae</taxon>
        <taxon>Roseateles</taxon>
    </lineage>
</organism>
<dbReference type="Gene3D" id="1.20.1050.10">
    <property type="match status" value="1"/>
</dbReference>
<proteinExistence type="predicted"/>
<evidence type="ECO:0000259" key="1">
    <source>
        <dbReference type="PROSITE" id="PS50404"/>
    </source>
</evidence>
<evidence type="ECO:0000313" key="3">
    <source>
        <dbReference type="Proteomes" id="UP001606099"/>
    </source>
</evidence>
<gene>
    <name evidence="2" type="ORF">ACG0Z6_10805</name>
</gene>
<dbReference type="CDD" id="cd03194">
    <property type="entry name" value="GST_C_3"/>
    <property type="match status" value="1"/>
</dbReference>
<reference evidence="2 3" key="1">
    <citation type="submission" date="2024-08" db="EMBL/GenBank/DDBJ databases">
        <authorList>
            <person name="Lu H."/>
        </authorList>
    </citation>
    <scope>NUCLEOTIDE SEQUENCE [LARGE SCALE GENOMIC DNA]</scope>
    <source>
        <strain evidence="2 3">BYS180W</strain>
    </source>
</reference>
<dbReference type="InterPro" id="IPR034338">
    <property type="entry name" value="GST_4_C"/>
</dbReference>
<accession>A0ABW7FWK9</accession>
<dbReference type="SUPFAM" id="SSF47616">
    <property type="entry name" value="GST C-terminal domain-like"/>
    <property type="match status" value="1"/>
</dbReference>
<dbReference type="InterPro" id="IPR036249">
    <property type="entry name" value="Thioredoxin-like_sf"/>
</dbReference>
<evidence type="ECO:0000313" key="2">
    <source>
        <dbReference type="EMBL" id="MFG6448723.1"/>
    </source>
</evidence>
<feature type="domain" description="GST N-terminal" evidence="1">
    <location>
        <begin position="1"/>
        <end position="85"/>
    </location>
</feature>
<dbReference type="InterPro" id="IPR036282">
    <property type="entry name" value="Glutathione-S-Trfase_C_sf"/>
</dbReference>
<dbReference type="PROSITE" id="PS50404">
    <property type="entry name" value="GST_NTER"/>
    <property type="match status" value="1"/>
</dbReference>
<dbReference type="EMBL" id="JBIGHZ010000004">
    <property type="protein sequence ID" value="MFG6448723.1"/>
    <property type="molecule type" value="Genomic_DNA"/>
</dbReference>
<dbReference type="Gene3D" id="3.40.30.10">
    <property type="entry name" value="Glutaredoxin"/>
    <property type="match status" value="1"/>
</dbReference>
<sequence length="232" mass="25792">MKLYITNKNYSSWSMRPWVLMHTLELPFEEVMVSLDLRPGSAFYQTLAQLGLISKVPVLVLDDGTVVNDSLAIVETLAELYPERGIWPRHAAARARARSLCAQMHAGFGALRQHCPMNVEADLRALGPALLQAQAGVRADLEHLYALWEDALARSGGPYLFGEFCAADAFFAPVVMRLTRYGLPIPAALSPYVQTLEHNAGVRAWVQAALLERQFVPEDEPYRRSASDTPKL</sequence>
<dbReference type="InterPro" id="IPR004045">
    <property type="entry name" value="Glutathione_S-Trfase_N"/>
</dbReference>
<protein>
    <submittedName>
        <fullName evidence="2">Glutathione S-transferase</fullName>
    </submittedName>
</protein>
<comment type="caution">
    <text evidence="2">The sequence shown here is derived from an EMBL/GenBank/DDBJ whole genome shotgun (WGS) entry which is preliminary data.</text>
</comment>